<dbReference type="GO" id="GO:0004519">
    <property type="term" value="F:endonuclease activity"/>
    <property type="evidence" value="ECO:0007669"/>
    <property type="project" value="UniProtKB-KW"/>
</dbReference>
<dbReference type="PROSITE" id="PS50830">
    <property type="entry name" value="TNASE_3"/>
    <property type="match status" value="1"/>
</dbReference>
<evidence type="ECO:0000313" key="5">
    <source>
        <dbReference type="EMBL" id="OGK52935.1"/>
    </source>
</evidence>
<protein>
    <recommendedName>
        <fullName evidence="4">TNase-like domain-containing protein</fullName>
    </recommendedName>
</protein>
<dbReference type="InterPro" id="IPR035437">
    <property type="entry name" value="SNase_OB-fold_sf"/>
</dbReference>
<evidence type="ECO:0000313" key="6">
    <source>
        <dbReference type="Proteomes" id="UP000178857"/>
    </source>
</evidence>
<reference evidence="5 6" key="1">
    <citation type="journal article" date="2016" name="Nat. Commun.">
        <title>Thousands of microbial genomes shed light on interconnected biogeochemical processes in an aquifer system.</title>
        <authorList>
            <person name="Anantharaman K."/>
            <person name="Brown C.T."/>
            <person name="Hug L.A."/>
            <person name="Sharon I."/>
            <person name="Castelle C.J."/>
            <person name="Probst A.J."/>
            <person name="Thomas B.C."/>
            <person name="Singh A."/>
            <person name="Wilkins M.J."/>
            <person name="Karaoz U."/>
            <person name="Brodie E.L."/>
            <person name="Williams K.H."/>
            <person name="Hubbard S.S."/>
            <person name="Banfield J.F."/>
        </authorList>
    </citation>
    <scope>NUCLEOTIDE SEQUENCE [LARGE SCALE GENOMIC DNA]</scope>
</reference>
<dbReference type="Gene3D" id="2.40.50.90">
    <property type="match status" value="1"/>
</dbReference>
<dbReference type="PANTHER" id="PTHR12302">
    <property type="entry name" value="EBNA2 BINDING PROTEIN P100"/>
    <property type="match status" value="1"/>
</dbReference>
<keyword evidence="3" id="KW-0378">Hydrolase</keyword>
<dbReference type="GO" id="GO:0016787">
    <property type="term" value="F:hydrolase activity"/>
    <property type="evidence" value="ECO:0007669"/>
    <property type="project" value="UniProtKB-KW"/>
</dbReference>
<evidence type="ECO:0000256" key="3">
    <source>
        <dbReference type="ARBA" id="ARBA00022801"/>
    </source>
</evidence>
<evidence type="ECO:0000256" key="2">
    <source>
        <dbReference type="ARBA" id="ARBA00022759"/>
    </source>
</evidence>
<dbReference type="InterPro" id="IPR016071">
    <property type="entry name" value="Staphylococal_nuclease_OB-fold"/>
</dbReference>
<organism evidence="5 6">
    <name type="scientific">Candidatus Roizmanbacteria bacterium RIFCSPLOWO2_01_FULL_44_13</name>
    <dbReference type="NCBI Taxonomy" id="1802069"/>
    <lineage>
        <taxon>Bacteria</taxon>
        <taxon>Candidatus Roizmaniibacteriota</taxon>
    </lineage>
</organism>
<dbReference type="EMBL" id="MGAT01000009">
    <property type="protein sequence ID" value="OGK52935.1"/>
    <property type="molecule type" value="Genomic_DNA"/>
</dbReference>
<comment type="caution">
    <text evidence="5">The sequence shown here is derived from an EMBL/GenBank/DDBJ whole genome shotgun (WGS) entry which is preliminary data.</text>
</comment>
<dbReference type="SUPFAM" id="SSF50199">
    <property type="entry name" value="Staphylococcal nuclease"/>
    <property type="match status" value="1"/>
</dbReference>
<keyword evidence="2" id="KW-0255">Endonuclease</keyword>
<feature type="domain" description="TNase-like" evidence="4">
    <location>
        <begin position="44"/>
        <end position="166"/>
    </location>
</feature>
<dbReference type="STRING" id="1802069.A2970_01895"/>
<gene>
    <name evidence="5" type="ORF">A2970_01895</name>
</gene>
<keyword evidence="1" id="KW-0540">Nuclease</keyword>
<dbReference type="AlphaFoldDB" id="A0A1F7JBH5"/>
<dbReference type="Proteomes" id="UP000178857">
    <property type="component" value="Unassembled WGS sequence"/>
</dbReference>
<evidence type="ECO:0000256" key="1">
    <source>
        <dbReference type="ARBA" id="ARBA00022722"/>
    </source>
</evidence>
<dbReference type="SMART" id="SM00318">
    <property type="entry name" value="SNc"/>
    <property type="match status" value="1"/>
</dbReference>
<dbReference type="Pfam" id="PF00565">
    <property type="entry name" value="SNase"/>
    <property type="match status" value="1"/>
</dbReference>
<name>A0A1F7JBH5_9BACT</name>
<evidence type="ECO:0000259" key="4">
    <source>
        <dbReference type="PROSITE" id="PS50830"/>
    </source>
</evidence>
<proteinExistence type="predicted"/>
<accession>A0A1F7JBH5</accession>
<dbReference type="PANTHER" id="PTHR12302:SF3">
    <property type="entry name" value="SERINE_THREONINE-PROTEIN KINASE 31"/>
    <property type="match status" value="1"/>
</dbReference>
<sequence>MKKKALVGALIILLAYIFGVNLSDLKSFQKTFFPTPTPTLSPNQITKAEVLSVIDGDTIIIEGEQKVRYVGIDSPEVDECFSEEALAENKKLVEGKTIRLEKDVSEKDKYGRLLRYVYVDDLFVNEYLIKRGFAKNMGIKPDLRYYQLFKNAQMEAKDFNRGLWSACLTLTPKANQ</sequence>